<organism evidence="1 2">
    <name type="scientific">Achlya hypogyna</name>
    <name type="common">Oomycete</name>
    <name type="synonym">Protoachlya hypogyna</name>
    <dbReference type="NCBI Taxonomy" id="1202772"/>
    <lineage>
        <taxon>Eukaryota</taxon>
        <taxon>Sar</taxon>
        <taxon>Stramenopiles</taxon>
        <taxon>Oomycota</taxon>
        <taxon>Saprolegniomycetes</taxon>
        <taxon>Saprolegniales</taxon>
        <taxon>Achlyaceae</taxon>
        <taxon>Achlya</taxon>
    </lineage>
</organism>
<dbReference type="EMBL" id="JNBR01002871">
    <property type="protein sequence ID" value="OQR80778.1"/>
    <property type="molecule type" value="Genomic_DNA"/>
</dbReference>
<gene>
    <name evidence="1" type="ORF">ACHHYP_20857</name>
</gene>
<dbReference type="OrthoDB" id="79048at2759"/>
<evidence type="ECO:0000313" key="2">
    <source>
        <dbReference type="Proteomes" id="UP000243579"/>
    </source>
</evidence>
<dbReference type="Proteomes" id="UP000243579">
    <property type="component" value="Unassembled WGS sequence"/>
</dbReference>
<keyword evidence="2" id="KW-1185">Reference proteome</keyword>
<comment type="caution">
    <text evidence="1">The sequence shown here is derived from an EMBL/GenBank/DDBJ whole genome shotgun (WGS) entry which is preliminary data.</text>
</comment>
<dbReference type="InterPro" id="IPR052727">
    <property type="entry name" value="Rab4/Rab5_effector"/>
</dbReference>
<dbReference type="InterPro" id="IPR023393">
    <property type="entry name" value="START-like_dom_sf"/>
</dbReference>
<dbReference type="SUPFAM" id="SSF57903">
    <property type="entry name" value="FYVE/PHD zinc finger"/>
    <property type="match status" value="1"/>
</dbReference>
<dbReference type="AlphaFoldDB" id="A0A1V9Y525"/>
<evidence type="ECO:0008006" key="3">
    <source>
        <dbReference type="Google" id="ProtNLM"/>
    </source>
</evidence>
<dbReference type="PANTHER" id="PTHR13510:SF44">
    <property type="entry name" value="RABENOSYN-5"/>
    <property type="match status" value="1"/>
</dbReference>
<sequence length="408" mass="44699">MDRGSCVSPRMVGGRHEDLYMKAKVALRQYVEDAQVHGGGGRVAWKLDKITENGKVQYFTGHAADGTCVVAGATQLHATLDEAAHLCAQLQPFQVVEAKESTRILEAQVPNQPDHRYVGIQWMAFPAAGVGKGRDACVLECRDIVVNDRGDPGYASLIESIDTPACGSLEASHGFVRASLRLTGYVFTQIRPGLLLAVHTMHINFNGKLPKVVGRMYAKRRIACIEHLEQAFWQLRHAETFLFSDQLRKRACPICFKPWKRLQGKKSCAICGAKVCVACCTTGLVPGLHKVVPFCLACAFAAPSTTSSLLTSTTTASFASDSTASSIRMLRAWSLNDHSPASSVRLTRDTLRSLETVSAPPPQDRGSLATEMTRNSEVWTDAISVFRDHIDTFKAYHAPSTPLAWRRD</sequence>
<accession>A0A1V9Y525</accession>
<name>A0A1V9Y525_ACHHY</name>
<proteinExistence type="predicted"/>
<protein>
    <recommendedName>
        <fullName evidence="3">START domain-containing protein</fullName>
    </recommendedName>
</protein>
<dbReference type="Gene3D" id="3.30.530.20">
    <property type="match status" value="1"/>
</dbReference>
<evidence type="ECO:0000313" key="1">
    <source>
        <dbReference type="EMBL" id="OQR80778.1"/>
    </source>
</evidence>
<dbReference type="InterPro" id="IPR011011">
    <property type="entry name" value="Znf_FYVE_PHD"/>
</dbReference>
<dbReference type="SUPFAM" id="SSF55961">
    <property type="entry name" value="Bet v1-like"/>
    <property type="match status" value="1"/>
</dbReference>
<dbReference type="PANTHER" id="PTHR13510">
    <property type="entry name" value="FYVE-FINGER-CONTAINING RAB5 EFFECTOR PROTEIN RABENOSYN-5-RELATED"/>
    <property type="match status" value="1"/>
</dbReference>
<reference evidence="1 2" key="1">
    <citation type="journal article" date="2014" name="Genome Biol. Evol.">
        <title>The secreted proteins of Achlya hypogyna and Thraustotheca clavata identify the ancestral oomycete secretome and reveal gene acquisitions by horizontal gene transfer.</title>
        <authorList>
            <person name="Misner I."/>
            <person name="Blouin N."/>
            <person name="Leonard G."/>
            <person name="Richards T.A."/>
            <person name="Lane C.E."/>
        </authorList>
    </citation>
    <scope>NUCLEOTIDE SEQUENCE [LARGE SCALE GENOMIC DNA]</scope>
    <source>
        <strain evidence="1 2">ATCC 48635</strain>
    </source>
</reference>